<evidence type="ECO:0000259" key="1">
    <source>
        <dbReference type="Pfam" id="PF13569"/>
    </source>
</evidence>
<organism evidence="2 3">
    <name type="scientific">Candidatus Caccousia stercoris</name>
    <dbReference type="NCBI Taxonomy" id="2840723"/>
    <lineage>
        <taxon>Bacteria</taxon>
        <taxon>Bacillati</taxon>
        <taxon>Bacillota</taxon>
        <taxon>Clostridia</taxon>
        <taxon>Eubacteriales</taxon>
        <taxon>Oscillospiraceae</taxon>
        <taxon>Oscillospiraceae incertae sedis</taxon>
        <taxon>Candidatus Caccousia</taxon>
    </lineage>
</organism>
<dbReference type="InterPro" id="IPR025406">
    <property type="entry name" value="DUF4132"/>
</dbReference>
<dbReference type="Pfam" id="PF13569">
    <property type="entry name" value="DUF4132"/>
    <property type="match status" value="1"/>
</dbReference>
<dbReference type="EMBL" id="DVJM01000181">
    <property type="protein sequence ID" value="HIS79415.1"/>
    <property type="molecule type" value="Genomic_DNA"/>
</dbReference>
<proteinExistence type="predicted"/>
<dbReference type="AlphaFoldDB" id="A0A9D1K2J3"/>
<comment type="caution">
    <text evidence="2">The sequence shown here is derived from an EMBL/GenBank/DDBJ whole genome shotgun (WGS) entry which is preliminary data.</text>
</comment>
<dbReference type="Proteomes" id="UP000824141">
    <property type="component" value="Unassembled WGS sequence"/>
</dbReference>
<feature type="domain" description="DUF4132" evidence="1">
    <location>
        <begin position="888"/>
        <end position="1071"/>
    </location>
</feature>
<reference evidence="2" key="2">
    <citation type="journal article" date="2021" name="PeerJ">
        <title>Extensive microbial diversity within the chicken gut microbiome revealed by metagenomics and culture.</title>
        <authorList>
            <person name="Gilroy R."/>
            <person name="Ravi A."/>
            <person name="Getino M."/>
            <person name="Pursley I."/>
            <person name="Horton D.L."/>
            <person name="Alikhan N.F."/>
            <person name="Baker D."/>
            <person name="Gharbi K."/>
            <person name="Hall N."/>
            <person name="Watson M."/>
            <person name="Adriaenssens E.M."/>
            <person name="Foster-Nyarko E."/>
            <person name="Jarju S."/>
            <person name="Secka A."/>
            <person name="Antonio M."/>
            <person name="Oren A."/>
            <person name="Chaudhuri R.R."/>
            <person name="La Ragione R."/>
            <person name="Hildebrand F."/>
            <person name="Pallen M.J."/>
        </authorList>
    </citation>
    <scope>NUCLEOTIDE SEQUENCE</scope>
    <source>
        <strain evidence="2">6086</strain>
    </source>
</reference>
<reference evidence="2" key="1">
    <citation type="submission" date="2020-10" db="EMBL/GenBank/DDBJ databases">
        <authorList>
            <person name="Gilroy R."/>
        </authorList>
    </citation>
    <scope>NUCLEOTIDE SEQUENCE</scope>
    <source>
        <strain evidence="2">6086</strain>
    </source>
</reference>
<accession>A0A9D1K2J3</accession>
<evidence type="ECO:0000313" key="2">
    <source>
        <dbReference type="EMBL" id="HIS79415.1"/>
    </source>
</evidence>
<evidence type="ECO:0000313" key="3">
    <source>
        <dbReference type="Proteomes" id="UP000824141"/>
    </source>
</evidence>
<gene>
    <name evidence="2" type="ORF">IAD03_08600</name>
</gene>
<name>A0A9D1K2J3_9FIRM</name>
<protein>
    <submittedName>
        <fullName evidence="2">DUF4132 domain-containing protein</fullName>
    </submittedName>
</protein>
<sequence length="1174" mass="131171">MRMETTSPKEYVLAERAADVLKLTDRARESLIEYLDLEQPERPELLENIKPLANPLSLQSEMYPLAAVWGKEDPRLFQRLLKAFWALAGDQMAYLLSYLVGRQFYGDASWETKLCCGVTLDELIAPAARAAVLAHFTGPEYHWVALDELERIACEEPELLMEAQSLWLRRNVKGSPVLGALYLRYAPEGPHAGQMRSIFIDMLNMTLREAGKIACTPGQLSDLERYLRGDGPQILSEKVISAFSHANGVARALDYSSQELPCCFLLLGRLPAAEMFLTLCLQCNPAQTFRTCLQSAAPEEAKEALPWLAGRISVKKLFSQRGMMNFLHTRYLSQEEQHALYVDLLRRLKARDPKGVQDTVTQQLLAGEVQTLNLFREAVPGLVKVAMEESVQSLHSRVTDSLLNAFADPSEKSLVKRFLSGQQSMEDFLKTRSSSGNIWFNSPVLCSYLSSYEDEFADRCLAVCLFGHFHIAMKSWLNGGDMVKSAGEFLTRALHTGLSMPQAVEALEIAVESLYDEIKRLDCMQGTENYLIAHHDTFAAELPRIAREGSVFGRSAAVNAMAAFPQEYREDLLACAGETSKQVRKLLRAIYGKHRDWEDGVKALLLSKKAAEREMALEVIGEWGAEPFAKELTAMLAKEKSQKLAIQCLGLLGVVEEKGAGAAPATPEEQAAAMLKGGKARKIQWLFSSPFLPVRRKDGTQAEESLLQALLICCSESWEHDPVQACALLVNELHPGDLAVFACEVLDRWIQQGAQSKQKWVLTFASLYGGGEAVAMIKRQVAEWPQNARGAIACEAVHALVMSPVPEALLTVDSISRKFKFRQVKAAAGQAMQEAAKKLGISQEELADRIVPDLGFGSDLSRTFDYGTRSFTVSLSPSLEMEVTCGDKRLKTMPSPGKNDDPAKAEEAFAAFKALKKQLKTTVDAQKLRLELALSVNRQWSADNWEKLFVKNPIMHQFAISLIWGVYEGNKLKETFRYMEDGSFNTREEEEYTLPGEGRIGLVHPIELSPEELEGWKQQLEDYEVEQSIEQLSRPIFRVTEAEIGHKSLERFGGLMLSCLSLMGKLMGMGWYRGSVQDAGGFYDFYREDGEIGVDLSFSGSFVGDPSETVTLYDAVFYRAGTVARGSYVYDEPTGENIFLLDEVDPRYFSEIVYQLQKASASSEERDMDWKKNR</sequence>